<dbReference type="EMBL" id="CP015218">
    <property type="protein sequence ID" value="AOP36614.1"/>
    <property type="molecule type" value="Genomic_DNA"/>
</dbReference>
<evidence type="ECO:0000313" key="3">
    <source>
        <dbReference type="Proteomes" id="UP000094197"/>
    </source>
</evidence>
<dbReference type="KEGG" id="laj:A0128_21700"/>
<evidence type="ECO:0000256" key="1">
    <source>
        <dbReference type="SAM" id="SignalP"/>
    </source>
</evidence>
<keyword evidence="1" id="KW-0732">Signal</keyword>
<proteinExistence type="predicted"/>
<feature type="chain" id="PRO_5009100516" description="Porin" evidence="1">
    <location>
        <begin position="30"/>
        <end position="328"/>
    </location>
</feature>
<protein>
    <recommendedName>
        <fullName evidence="4">Porin</fullName>
    </recommendedName>
</protein>
<keyword evidence="3" id="KW-1185">Reference proteome</keyword>
<organism evidence="2 3">
    <name type="scientific">Leptospira tipperaryensis</name>
    <dbReference type="NCBI Taxonomy" id="2564040"/>
    <lineage>
        <taxon>Bacteria</taxon>
        <taxon>Pseudomonadati</taxon>
        <taxon>Spirochaetota</taxon>
        <taxon>Spirochaetia</taxon>
        <taxon>Leptospirales</taxon>
        <taxon>Leptospiraceae</taxon>
        <taxon>Leptospira</taxon>
    </lineage>
</organism>
<name>A0A1D7V438_9LEPT</name>
<feature type="signal peptide" evidence="1">
    <location>
        <begin position="1"/>
        <end position="29"/>
    </location>
</feature>
<gene>
    <name evidence="2" type="ORF">A0128_21700</name>
</gene>
<accession>A0A1D7V438</accession>
<evidence type="ECO:0000313" key="2">
    <source>
        <dbReference type="EMBL" id="AOP36614.1"/>
    </source>
</evidence>
<evidence type="ECO:0008006" key="4">
    <source>
        <dbReference type="Google" id="ProtNLM"/>
    </source>
</evidence>
<sequence>MFFRSQIKFLAQILLIGSLGFGTAGALSAEENEIAEASEISIHQSEVDRVLSSPLSKNLDLDQEDFFVSKKNRIALFQKQKSRPSKIQTSSQAELSGSHFESLSAGFKGCPDSSFTKDSNFHFIFLSLSSVRILNSNSILNQEDAANSLLKNGSMNEGQWTVYADAKCPLFTFLNLWENSCSSEKPFLSQSHFQFSRNFAAFAGFYPGDRFQKTAFGFHSAGHRDLRDVLAFGDFAQDAKLKEKRAAAFFSTRSFATGTRENLHSFLGAEILLWNQGEMNKILIQPGRAISSSWNEGTPMNFFVHSSRKGMNLSSSILKNSPFDSLVG</sequence>
<dbReference type="Proteomes" id="UP000094197">
    <property type="component" value="Chromosome 2"/>
</dbReference>
<reference evidence="2 3" key="1">
    <citation type="submission" date="2016-04" db="EMBL/GenBank/DDBJ databases">
        <title>Complete genome seqeunce of Leptospira alstonii serovar Room22.</title>
        <authorList>
            <person name="Nally J.E."/>
            <person name="Bayles D.O."/>
            <person name="Hurley D."/>
            <person name="Fanning S."/>
            <person name="McMahon B.J."/>
            <person name="Arent Z."/>
        </authorList>
    </citation>
    <scope>NUCLEOTIDE SEQUENCE [LARGE SCALE GENOMIC DNA]</scope>
    <source>
        <strain evidence="2 3">GWTS #1</strain>
    </source>
</reference>
<dbReference type="AlphaFoldDB" id="A0A1D7V438"/>